<gene>
    <name evidence="1" type="ORF">V2S66_22025</name>
</gene>
<accession>A0ABU7PFQ2</accession>
<comment type="caution">
    <text evidence="1">The sequence shown here is derived from an EMBL/GenBank/DDBJ whole genome shotgun (WGS) entry which is preliminary data.</text>
</comment>
<evidence type="ECO:0000313" key="1">
    <source>
        <dbReference type="EMBL" id="MEE4544644.1"/>
    </source>
</evidence>
<dbReference type="EMBL" id="JAZEWV010000019">
    <property type="protein sequence ID" value="MEE4544644.1"/>
    <property type="molecule type" value="Genomic_DNA"/>
</dbReference>
<dbReference type="Pfam" id="PF08012">
    <property type="entry name" value="DUF1702"/>
    <property type="match status" value="1"/>
</dbReference>
<proteinExistence type="predicted"/>
<dbReference type="Proteomes" id="UP001344658">
    <property type="component" value="Unassembled WGS sequence"/>
</dbReference>
<dbReference type="RefSeq" id="WP_330797640.1">
    <property type="nucleotide sequence ID" value="NZ_JAZEWV010000019.1"/>
</dbReference>
<dbReference type="InterPro" id="IPR012964">
    <property type="entry name" value="DUF1702"/>
</dbReference>
<sequence length="329" mass="35765">MSTVFGSLRRLAMAPSLEDVTFVRRGFPVEPSAVTEALESIPQSVICGFEWAIDSRDQWEIERRLALVEPVMRGFAYEGATMALTIRDVMHGARTREFLLGPGQRHIFLTYIGIGFAMARLPRRMWRKVLPDLSGSPYFPTMSWLAVDGYGFDRAYFDVKRWVDQQFVPAPYAWAGDPDYFLRAVDQGIGRALWFIHGADCPAVAARVEGFAEHRKRDLWSGVGLAATFAGGAGPAELAGLVKLAGEFGPELALGATFAVKARDYAGHMPAHSAASGEALTGGLGVKETVELADRTEDAALDGTGVPAYELWRQAIRAHFAGAAAPVAD</sequence>
<organism evidence="1 2">
    <name type="scientific">Actinacidiphila polyblastidii</name>
    <dbReference type="NCBI Taxonomy" id="3110430"/>
    <lineage>
        <taxon>Bacteria</taxon>
        <taxon>Bacillati</taxon>
        <taxon>Actinomycetota</taxon>
        <taxon>Actinomycetes</taxon>
        <taxon>Kitasatosporales</taxon>
        <taxon>Streptomycetaceae</taxon>
        <taxon>Actinacidiphila</taxon>
    </lineage>
</organism>
<protein>
    <submittedName>
        <fullName evidence="1">DUF1702 family protein</fullName>
    </submittedName>
</protein>
<evidence type="ECO:0000313" key="2">
    <source>
        <dbReference type="Proteomes" id="UP001344658"/>
    </source>
</evidence>
<name>A0ABU7PFQ2_9ACTN</name>
<reference evidence="1 2" key="1">
    <citation type="submission" date="2023-12" db="EMBL/GenBank/DDBJ databases">
        <title>Streptomyces sp. V4-01.</title>
        <authorList>
            <person name="Somphong A."/>
            <person name="Phongsopitanun W."/>
        </authorList>
    </citation>
    <scope>NUCLEOTIDE SEQUENCE [LARGE SCALE GENOMIC DNA]</scope>
    <source>
        <strain evidence="1 2">V4-01</strain>
    </source>
</reference>
<keyword evidence="2" id="KW-1185">Reference proteome</keyword>